<proteinExistence type="predicted"/>
<accession>A0A8H6KCD8</accession>
<reference evidence="2" key="1">
    <citation type="journal article" date="2020" name="Phytopathology">
        <title>Genome Sequence Resources of Colletotrichum truncatum, C. plurivorum, C. musicola, and C. sojae: Four Species Pathogenic to Soybean (Glycine max).</title>
        <authorList>
            <person name="Rogerio F."/>
            <person name="Boufleur T.R."/>
            <person name="Ciampi-Guillardi M."/>
            <person name="Sukno S.A."/>
            <person name="Thon M.R."/>
            <person name="Massola Junior N.S."/>
            <person name="Baroncelli R."/>
        </authorList>
    </citation>
    <scope>NUCLEOTIDE SEQUENCE</scope>
    <source>
        <strain evidence="2">LFN0074</strain>
    </source>
</reference>
<dbReference type="OrthoDB" id="10558374at2759"/>
<sequence>MSGAPTAEIGNPAVNLPPKDPSDTRPTTNRSEGGVVGSGSGTERPLMGYANNFDVDWVVSLRNSNPASTIGAVAGSTKSPQ</sequence>
<comment type="caution">
    <text evidence="2">The sequence shown here is derived from an EMBL/GenBank/DDBJ whole genome shotgun (WGS) entry which is preliminary data.</text>
</comment>
<protein>
    <submittedName>
        <fullName evidence="2">Uncharacterized protein</fullName>
    </submittedName>
</protein>
<dbReference type="AlphaFoldDB" id="A0A8H6KCD8"/>
<gene>
    <name evidence="2" type="ORF">CMUS01_08706</name>
</gene>
<feature type="region of interest" description="Disordered" evidence="1">
    <location>
        <begin position="1"/>
        <end position="46"/>
    </location>
</feature>
<organism evidence="2 3">
    <name type="scientific">Colletotrichum musicola</name>
    <dbReference type="NCBI Taxonomy" id="2175873"/>
    <lineage>
        <taxon>Eukaryota</taxon>
        <taxon>Fungi</taxon>
        <taxon>Dikarya</taxon>
        <taxon>Ascomycota</taxon>
        <taxon>Pezizomycotina</taxon>
        <taxon>Sordariomycetes</taxon>
        <taxon>Hypocreomycetidae</taxon>
        <taxon>Glomerellales</taxon>
        <taxon>Glomerellaceae</taxon>
        <taxon>Colletotrichum</taxon>
        <taxon>Colletotrichum orchidearum species complex</taxon>
    </lineage>
</organism>
<name>A0A8H6KCD8_9PEZI</name>
<keyword evidence="3" id="KW-1185">Reference proteome</keyword>
<dbReference type="Proteomes" id="UP000639643">
    <property type="component" value="Unassembled WGS sequence"/>
</dbReference>
<evidence type="ECO:0000256" key="1">
    <source>
        <dbReference type="SAM" id="MobiDB-lite"/>
    </source>
</evidence>
<evidence type="ECO:0000313" key="2">
    <source>
        <dbReference type="EMBL" id="KAF6828146.1"/>
    </source>
</evidence>
<evidence type="ECO:0000313" key="3">
    <source>
        <dbReference type="Proteomes" id="UP000639643"/>
    </source>
</evidence>
<dbReference type="EMBL" id="WIGM01000347">
    <property type="protein sequence ID" value="KAF6828146.1"/>
    <property type="molecule type" value="Genomic_DNA"/>
</dbReference>